<keyword evidence="1" id="KW-0812">Transmembrane</keyword>
<gene>
    <name evidence="3" type="ORF">WX73_03475</name>
</gene>
<feature type="transmembrane region" description="Helical" evidence="1">
    <location>
        <begin position="204"/>
        <end position="228"/>
    </location>
</feature>
<dbReference type="InterPro" id="IPR053150">
    <property type="entry name" value="Teicoplanin_resist-assoc"/>
</dbReference>
<dbReference type="PANTHER" id="PTHR36834:SF2">
    <property type="entry name" value="MEMBRANE PROTEIN"/>
    <property type="match status" value="1"/>
</dbReference>
<reference evidence="3 4" key="1">
    <citation type="journal article" date="2015" name="Biotechnol. Bioeng.">
        <title>Genome sequence and phenotypic characterization of Caulobacter segnis.</title>
        <authorList>
            <person name="Patel S."/>
            <person name="Fletcher B."/>
            <person name="Scott D.C."/>
            <person name="Ely B."/>
        </authorList>
    </citation>
    <scope>NUCLEOTIDE SEQUENCE [LARGE SCALE GENOMIC DNA]</scope>
    <source>
        <strain evidence="3 4">PS02</strain>
    </source>
</reference>
<accession>A0A168MAH0</accession>
<dbReference type="Proteomes" id="UP000077384">
    <property type="component" value="Unassembled WGS sequence"/>
</dbReference>
<dbReference type="PATRIC" id="fig|1705578.3.peg.3730"/>
<feature type="transmembrane region" description="Helical" evidence="1">
    <location>
        <begin position="65"/>
        <end position="90"/>
    </location>
</feature>
<dbReference type="PANTHER" id="PTHR36834">
    <property type="entry name" value="MEMBRANE PROTEIN-RELATED"/>
    <property type="match status" value="1"/>
</dbReference>
<evidence type="ECO:0000259" key="2">
    <source>
        <dbReference type="Pfam" id="PF04892"/>
    </source>
</evidence>
<protein>
    <submittedName>
        <fullName evidence="3">VanZ like family protein</fullName>
    </submittedName>
</protein>
<keyword evidence="1" id="KW-0472">Membrane</keyword>
<dbReference type="Pfam" id="PF04892">
    <property type="entry name" value="VanZ"/>
    <property type="match status" value="1"/>
</dbReference>
<evidence type="ECO:0000313" key="4">
    <source>
        <dbReference type="Proteomes" id="UP000077384"/>
    </source>
</evidence>
<proteinExistence type="predicted"/>
<feature type="transmembrane region" description="Helical" evidence="1">
    <location>
        <begin position="30"/>
        <end position="53"/>
    </location>
</feature>
<organism evidence="3 4">
    <name type="scientific">Clostridium coskatii</name>
    <dbReference type="NCBI Taxonomy" id="1705578"/>
    <lineage>
        <taxon>Bacteria</taxon>
        <taxon>Bacillati</taxon>
        <taxon>Bacillota</taxon>
        <taxon>Clostridia</taxon>
        <taxon>Eubacteriales</taxon>
        <taxon>Clostridiaceae</taxon>
        <taxon>Clostridium</taxon>
    </lineage>
</organism>
<dbReference type="EMBL" id="LITQ01000056">
    <property type="protein sequence ID" value="OAA84443.1"/>
    <property type="molecule type" value="Genomic_DNA"/>
</dbReference>
<comment type="caution">
    <text evidence="3">The sequence shown here is derived from an EMBL/GenBank/DDBJ whole genome shotgun (WGS) entry which is preliminary data.</text>
</comment>
<keyword evidence="1" id="KW-1133">Transmembrane helix</keyword>
<evidence type="ECO:0000313" key="3">
    <source>
        <dbReference type="EMBL" id="OAA84443.1"/>
    </source>
</evidence>
<feature type="domain" description="VanZ-like" evidence="2">
    <location>
        <begin position="71"/>
        <end position="186"/>
    </location>
</feature>
<name>A0A168MAH0_9CLOT</name>
<feature type="transmembrane region" description="Helical" evidence="1">
    <location>
        <begin position="116"/>
        <end position="135"/>
    </location>
</feature>
<dbReference type="AlphaFoldDB" id="A0A168MAH0"/>
<evidence type="ECO:0000256" key="1">
    <source>
        <dbReference type="SAM" id="Phobius"/>
    </source>
</evidence>
<dbReference type="InterPro" id="IPR006976">
    <property type="entry name" value="VanZ-like"/>
</dbReference>
<sequence>MGQAAYVMACMFDVYEERRAIMSDIRNWGLIGYEMLSVLIPFFITYVILHAVFKKDKMRNKKRFLIWNFIFALYIFGVLHFTGAGTLYNIKMYGFKINPNEINLIPFSGNIDIVEYVLNIILFIPLGFLIPLIWTNWNKWKPIIIGSSFSILIELSQLFNTRCTDIDDFILNTLGAIVGYCLYKMLNRVKKKDIKTSYLEIEPFIFICAMFLGRFFIFNEFGLAKILYKF</sequence>
<feature type="transmembrane region" description="Helical" evidence="1">
    <location>
        <begin position="142"/>
        <end position="160"/>
    </location>
</feature>
<feature type="transmembrane region" description="Helical" evidence="1">
    <location>
        <begin position="166"/>
        <end position="183"/>
    </location>
</feature>